<dbReference type="OMA" id="IAGECEN"/>
<dbReference type="GO" id="GO:0005524">
    <property type="term" value="F:ATP binding"/>
    <property type="evidence" value="ECO:0007669"/>
    <property type="project" value="UniProtKB-KW"/>
</dbReference>
<dbReference type="OrthoDB" id="6488492at2759"/>
<comment type="caution">
    <text evidence="5">The sequence shown here is derived from an EMBL/GenBank/DDBJ whole genome shotgun (WGS) entry which is preliminary data.</text>
</comment>
<keyword evidence="1" id="KW-0547">Nucleotide-binding</keyword>
<dbReference type="SUPFAM" id="SSF52540">
    <property type="entry name" value="P-loop containing nucleoside triphosphate hydrolases"/>
    <property type="match status" value="1"/>
</dbReference>
<dbReference type="InterPro" id="IPR027417">
    <property type="entry name" value="P-loop_NTPase"/>
</dbReference>
<dbReference type="PROSITE" id="PS51206">
    <property type="entry name" value="SF3_HELICASE_1"/>
    <property type="match status" value="1"/>
</dbReference>
<reference evidence="5 6" key="1">
    <citation type="journal article" date="2020" name="Cell">
        <title>Large-Scale Comparative Analyses of Tick Genomes Elucidate Their Genetic Diversity and Vector Capacities.</title>
        <authorList>
            <consortium name="Tick Genome and Microbiome Consortium (TIGMIC)"/>
            <person name="Jia N."/>
            <person name="Wang J."/>
            <person name="Shi W."/>
            <person name="Du L."/>
            <person name="Sun Y."/>
            <person name="Zhan W."/>
            <person name="Jiang J.F."/>
            <person name="Wang Q."/>
            <person name="Zhang B."/>
            <person name="Ji P."/>
            <person name="Bell-Sakyi L."/>
            <person name="Cui X.M."/>
            <person name="Yuan T.T."/>
            <person name="Jiang B.G."/>
            <person name="Yang W.F."/>
            <person name="Lam T.T."/>
            <person name="Chang Q.C."/>
            <person name="Ding S.J."/>
            <person name="Wang X.J."/>
            <person name="Zhu J.G."/>
            <person name="Ruan X.D."/>
            <person name="Zhao L."/>
            <person name="Wei J.T."/>
            <person name="Ye R.Z."/>
            <person name="Que T.C."/>
            <person name="Du C.H."/>
            <person name="Zhou Y.H."/>
            <person name="Cheng J.X."/>
            <person name="Dai P.F."/>
            <person name="Guo W.B."/>
            <person name="Han X.H."/>
            <person name="Huang E.J."/>
            <person name="Li L.F."/>
            <person name="Wei W."/>
            <person name="Gao Y.C."/>
            <person name="Liu J.Z."/>
            <person name="Shao H.Z."/>
            <person name="Wang X."/>
            <person name="Wang C.C."/>
            <person name="Yang T.C."/>
            <person name="Huo Q.B."/>
            <person name="Li W."/>
            <person name="Chen H.Y."/>
            <person name="Chen S.E."/>
            <person name="Zhou L.G."/>
            <person name="Ni X.B."/>
            <person name="Tian J.H."/>
            <person name="Sheng Y."/>
            <person name="Liu T."/>
            <person name="Pan Y.S."/>
            <person name="Xia L.Y."/>
            <person name="Li J."/>
            <person name="Zhao F."/>
            <person name="Cao W.C."/>
        </authorList>
    </citation>
    <scope>NUCLEOTIDE SEQUENCE [LARGE SCALE GENOMIC DNA]</scope>
    <source>
        <strain evidence="5">HaeL-2018</strain>
    </source>
</reference>
<evidence type="ECO:0000256" key="1">
    <source>
        <dbReference type="ARBA" id="ARBA00022741"/>
    </source>
</evidence>
<gene>
    <name evidence="5" type="ORF">HPB48_018559</name>
</gene>
<protein>
    <recommendedName>
        <fullName evidence="4">SF3 helicase domain-containing protein</fullName>
    </recommendedName>
</protein>
<dbReference type="Gene3D" id="3.40.50.300">
    <property type="entry name" value="P-loop containing nucleotide triphosphate hydrolases"/>
    <property type="match status" value="1"/>
</dbReference>
<keyword evidence="6" id="KW-1185">Reference proteome</keyword>
<sequence>MSFHFQCLGNQEHHRGRSEQDLQPAPSWALQLRRIPKRRRIVHDVFPARDRGEAQAICNEIIKRFELGNTTYSLAAVALHTTDTSIPHVHTLHDCSWSNGSCRCNTFAGFVRRPNRASVWASAATEWDFANLIAYLNRQPRSLEYFKVGRTDWGSDCAHQTVGQFGHPGQQQSRTLEILQKELPCPTVRDDSDRGVECSGYAEPLRARESPKGGKKREGRHTEESIYNWLRENPVSPLTSIVRTPKWLASPSLRFIRLDDKRLQRAIQVFNDEMCTYTTLDFIELYQNTNPLFDAPNGDLHGFYMTVEESFAAMLELLDFQFGNEQDEVSNFVNNLYNLIEKRVPKKNCLEVVSPPSAGKNFFFDPFLSFYINRGTIRTFNRFSNFPLQDTVGCRILVWNEPNCESSAFDTVKKIFGGDVNSVAVKYSPDQTITRTPVIVLSNNEVFPLDEAFNYRMWGYRWNACPQLKRFDKKIHPMAIVWLFDKYAVDPVYLGTRLT</sequence>
<evidence type="ECO:0000256" key="2">
    <source>
        <dbReference type="ARBA" id="ARBA00022840"/>
    </source>
</evidence>
<evidence type="ECO:0000256" key="3">
    <source>
        <dbReference type="SAM" id="MobiDB-lite"/>
    </source>
</evidence>
<proteinExistence type="predicted"/>
<keyword evidence="2" id="KW-0067">ATP-binding</keyword>
<feature type="region of interest" description="Disordered" evidence="3">
    <location>
        <begin position="198"/>
        <end position="221"/>
    </location>
</feature>
<feature type="domain" description="SF3 helicase" evidence="4">
    <location>
        <begin position="327"/>
        <end position="484"/>
    </location>
</feature>
<dbReference type="InterPro" id="IPR014015">
    <property type="entry name" value="Helicase_SF3_DNA-vir"/>
</dbReference>
<evidence type="ECO:0000313" key="6">
    <source>
        <dbReference type="Proteomes" id="UP000821853"/>
    </source>
</evidence>
<dbReference type="Proteomes" id="UP000821853">
    <property type="component" value="Chromosome 3"/>
</dbReference>
<evidence type="ECO:0000259" key="4">
    <source>
        <dbReference type="PROSITE" id="PS51206"/>
    </source>
</evidence>
<dbReference type="VEuPathDB" id="VectorBase:HLOH_055024"/>
<name>A0A9J6GC50_HAELO</name>
<dbReference type="InterPro" id="IPR001257">
    <property type="entry name" value="Parvovirus_NS1_helicase"/>
</dbReference>
<organism evidence="5 6">
    <name type="scientific">Haemaphysalis longicornis</name>
    <name type="common">Bush tick</name>
    <dbReference type="NCBI Taxonomy" id="44386"/>
    <lineage>
        <taxon>Eukaryota</taxon>
        <taxon>Metazoa</taxon>
        <taxon>Ecdysozoa</taxon>
        <taxon>Arthropoda</taxon>
        <taxon>Chelicerata</taxon>
        <taxon>Arachnida</taxon>
        <taxon>Acari</taxon>
        <taxon>Parasitiformes</taxon>
        <taxon>Ixodida</taxon>
        <taxon>Ixodoidea</taxon>
        <taxon>Ixodidae</taxon>
        <taxon>Haemaphysalinae</taxon>
        <taxon>Haemaphysalis</taxon>
    </lineage>
</organism>
<dbReference type="EMBL" id="JABSTR010000005">
    <property type="protein sequence ID" value="KAH9372016.1"/>
    <property type="molecule type" value="Genomic_DNA"/>
</dbReference>
<dbReference type="AlphaFoldDB" id="A0A9J6GC50"/>
<dbReference type="GO" id="GO:0019079">
    <property type="term" value="P:viral genome replication"/>
    <property type="evidence" value="ECO:0007669"/>
    <property type="project" value="InterPro"/>
</dbReference>
<evidence type="ECO:0000313" key="5">
    <source>
        <dbReference type="EMBL" id="KAH9372016.1"/>
    </source>
</evidence>
<accession>A0A9J6GC50</accession>
<dbReference type="Pfam" id="PF01057">
    <property type="entry name" value="Parvo_NS1"/>
    <property type="match status" value="1"/>
</dbReference>